<sequence length="185" mass="19692">MASSKIISTHVTALFGAWNRECSAGTFLAFELALGDLSESQVQTGVMRAIREGGTHPPSAAEVRALALGRADRDLQALAHEAFKRADQLARTHGVAADYRGVLDDPLATHALGAVGGWGVFCRKVDEWQERTFVAAYVGAAKNPTLEEVAKLSHKGKPLGLLAKTRKQMAEALALPNYGGVENNA</sequence>
<dbReference type="EMBL" id="CP036278">
    <property type="protein sequence ID" value="QDU57376.1"/>
    <property type="molecule type" value="Genomic_DNA"/>
</dbReference>
<evidence type="ECO:0000313" key="1">
    <source>
        <dbReference type="EMBL" id="QDU57376.1"/>
    </source>
</evidence>
<reference evidence="1 2" key="1">
    <citation type="submission" date="2019-02" db="EMBL/GenBank/DDBJ databases">
        <title>Deep-cultivation of Planctomycetes and their phenomic and genomic characterization uncovers novel biology.</title>
        <authorList>
            <person name="Wiegand S."/>
            <person name="Jogler M."/>
            <person name="Boedeker C."/>
            <person name="Pinto D."/>
            <person name="Vollmers J."/>
            <person name="Rivas-Marin E."/>
            <person name="Kohn T."/>
            <person name="Peeters S.H."/>
            <person name="Heuer A."/>
            <person name="Rast P."/>
            <person name="Oberbeckmann S."/>
            <person name="Bunk B."/>
            <person name="Jeske O."/>
            <person name="Meyerdierks A."/>
            <person name="Storesund J.E."/>
            <person name="Kallscheuer N."/>
            <person name="Luecker S."/>
            <person name="Lage O.M."/>
            <person name="Pohl T."/>
            <person name="Merkel B.J."/>
            <person name="Hornburger P."/>
            <person name="Mueller R.-W."/>
            <person name="Bruemmer F."/>
            <person name="Labrenz M."/>
            <person name="Spormann A.M."/>
            <person name="Op den Camp H."/>
            <person name="Overmann J."/>
            <person name="Amann R."/>
            <person name="Jetten M.S.M."/>
            <person name="Mascher T."/>
            <person name="Medema M.H."/>
            <person name="Devos D.P."/>
            <person name="Kaster A.-K."/>
            <person name="Ovreas L."/>
            <person name="Rohde M."/>
            <person name="Galperin M.Y."/>
            <person name="Jogler C."/>
        </authorList>
    </citation>
    <scope>NUCLEOTIDE SEQUENCE [LARGE SCALE GENOMIC DNA]</scope>
    <source>
        <strain evidence="1 2">Pan181</strain>
    </source>
</reference>
<evidence type="ECO:0000313" key="2">
    <source>
        <dbReference type="Proteomes" id="UP000315750"/>
    </source>
</evidence>
<dbReference type="KEGG" id="amuc:Pan181_35910"/>
<keyword evidence="2" id="KW-1185">Reference proteome</keyword>
<organism evidence="1 2">
    <name type="scientific">Aeoliella mucimassa</name>
    <dbReference type="NCBI Taxonomy" id="2527972"/>
    <lineage>
        <taxon>Bacteria</taxon>
        <taxon>Pseudomonadati</taxon>
        <taxon>Planctomycetota</taxon>
        <taxon>Planctomycetia</taxon>
        <taxon>Pirellulales</taxon>
        <taxon>Lacipirellulaceae</taxon>
        <taxon>Aeoliella</taxon>
    </lineage>
</organism>
<dbReference type="Proteomes" id="UP000315750">
    <property type="component" value="Chromosome"/>
</dbReference>
<accession>A0A518ARN4</accession>
<proteinExistence type="predicted"/>
<dbReference type="AlphaFoldDB" id="A0A518ARN4"/>
<protein>
    <submittedName>
        <fullName evidence="1">Uncharacterized protein</fullName>
    </submittedName>
</protein>
<name>A0A518ARN4_9BACT</name>
<gene>
    <name evidence="1" type="ORF">Pan181_35910</name>
</gene>